<evidence type="ECO:0000259" key="1">
    <source>
        <dbReference type="Pfam" id="PF00586"/>
    </source>
</evidence>
<gene>
    <name evidence="2" type="ORF">SAMN05192551_1176</name>
</gene>
<dbReference type="EMBL" id="FOQA01000017">
    <property type="protein sequence ID" value="SFI39687.1"/>
    <property type="molecule type" value="Genomic_DNA"/>
</dbReference>
<dbReference type="STRING" id="69895.SAMN05192551_1176"/>
<protein>
    <recommendedName>
        <fullName evidence="1">PurM-like N-terminal domain-containing protein</fullName>
    </recommendedName>
</protein>
<reference evidence="3" key="1">
    <citation type="submission" date="2016-10" db="EMBL/GenBank/DDBJ databases">
        <authorList>
            <person name="Varghese N."/>
            <person name="Submissions S."/>
        </authorList>
    </citation>
    <scope>NUCLEOTIDE SEQUENCE [LARGE SCALE GENOMIC DNA]</scope>
    <source>
        <strain evidence="3">Z-7934</strain>
    </source>
</reference>
<evidence type="ECO:0000313" key="2">
    <source>
        <dbReference type="EMBL" id="SFI39687.1"/>
    </source>
</evidence>
<dbReference type="OrthoDB" id="9805740at2"/>
<name>A0A1I3HVT3_9FIRM</name>
<dbReference type="Pfam" id="PF00586">
    <property type="entry name" value="AIRS"/>
    <property type="match status" value="1"/>
</dbReference>
<dbReference type="Gene3D" id="3.30.1330.10">
    <property type="entry name" value="PurM-like, N-terminal domain"/>
    <property type="match status" value="1"/>
</dbReference>
<proteinExistence type="predicted"/>
<dbReference type="InterPro" id="IPR016188">
    <property type="entry name" value="PurM-like_N"/>
</dbReference>
<dbReference type="InterPro" id="IPR036921">
    <property type="entry name" value="PurM-like_N_sf"/>
</dbReference>
<sequence>MNISTNIKKNPYEKKRRDVTMIPLSEEEYLLVSCDSCGGVGDKEKDLVRVPPEITGYYTSRVAIMEMLTLGGTPTVIIDTLSVEWEPTGKKIYDGIHRFLEEAGLEMTTLNGSTEENFPMVQTAMGITVIGRAAKDRLRLDRSQPGNELWLLGVPKVGNEILQPFDPEIASVKSVQQLLEQPEVKDMIPVGSKGIKHEAGLLADNANVKIRWEKGLDIPLEKSGGPSTCVVLSLEARAATRLERLVSANAFQRLGKLEGVSS</sequence>
<accession>A0A1I3HVT3</accession>
<dbReference type="RefSeq" id="WP_093373892.1">
    <property type="nucleotide sequence ID" value="NZ_FOQA01000017.1"/>
</dbReference>
<evidence type="ECO:0000313" key="3">
    <source>
        <dbReference type="Proteomes" id="UP000199287"/>
    </source>
</evidence>
<dbReference type="AlphaFoldDB" id="A0A1I3HVT3"/>
<keyword evidence="3" id="KW-1185">Reference proteome</keyword>
<feature type="domain" description="PurM-like N-terminal" evidence="1">
    <location>
        <begin position="20"/>
        <end position="132"/>
    </location>
</feature>
<organism evidence="2 3">
    <name type="scientific">Tindallia magadiensis</name>
    <dbReference type="NCBI Taxonomy" id="69895"/>
    <lineage>
        <taxon>Bacteria</taxon>
        <taxon>Bacillati</taxon>
        <taxon>Bacillota</taxon>
        <taxon>Clostridia</taxon>
        <taxon>Peptostreptococcales</taxon>
        <taxon>Tindalliaceae</taxon>
        <taxon>Tindallia</taxon>
    </lineage>
</organism>
<dbReference type="Proteomes" id="UP000199287">
    <property type="component" value="Unassembled WGS sequence"/>
</dbReference>